<dbReference type="AlphaFoldDB" id="A0A369B955"/>
<name>A0A369B955_9FIRM</name>
<feature type="region of interest" description="Disordered" evidence="1">
    <location>
        <begin position="33"/>
        <end position="99"/>
    </location>
</feature>
<keyword evidence="3" id="KW-0449">Lipoprotein</keyword>
<feature type="signal peptide" evidence="2">
    <location>
        <begin position="1"/>
        <end position="24"/>
    </location>
</feature>
<feature type="compositionally biased region" description="Polar residues" evidence="1">
    <location>
        <begin position="65"/>
        <end position="91"/>
    </location>
</feature>
<dbReference type="Proteomes" id="UP000253034">
    <property type="component" value="Unassembled WGS sequence"/>
</dbReference>
<dbReference type="Pfam" id="PF09580">
    <property type="entry name" value="Spore_YhcN_YlaJ"/>
    <property type="match status" value="1"/>
</dbReference>
<gene>
    <name evidence="3" type="ORF">DFR58_10811</name>
</gene>
<reference evidence="3 4" key="1">
    <citation type="submission" date="2018-07" db="EMBL/GenBank/DDBJ databases">
        <title>Genomic Encyclopedia of Type Strains, Phase IV (KMG-IV): sequencing the most valuable type-strain genomes for metagenomic binning, comparative biology and taxonomic classification.</title>
        <authorList>
            <person name="Goeker M."/>
        </authorList>
    </citation>
    <scope>NUCLEOTIDE SEQUENCE [LARGE SCALE GENOMIC DNA]</scope>
    <source>
        <strain evidence="3 4">DSM 27016</strain>
    </source>
</reference>
<dbReference type="InterPro" id="IPR019076">
    <property type="entry name" value="Spore_lipoprot_YhcN/YlaJ-like"/>
</dbReference>
<comment type="caution">
    <text evidence="3">The sequence shown here is derived from an EMBL/GenBank/DDBJ whole genome shotgun (WGS) entry which is preliminary data.</text>
</comment>
<dbReference type="EMBL" id="QPJT01000008">
    <property type="protein sequence ID" value="RCX17118.1"/>
    <property type="molecule type" value="Genomic_DNA"/>
</dbReference>
<keyword evidence="2" id="KW-0732">Signal</keyword>
<evidence type="ECO:0000256" key="2">
    <source>
        <dbReference type="SAM" id="SignalP"/>
    </source>
</evidence>
<dbReference type="PROSITE" id="PS51257">
    <property type="entry name" value="PROKAR_LIPOPROTEIN"/>
    <property type="match status" value="1"/>
</dbReference>
<dbReference type="OrthoDB" id="1707228at2"/>
<protein>
    <submittedName>
        <fullName evidence="3">YhcN/YlaJ family sporulation lipoprotein</fullName>
    </submittedName>
</protein>
<evidence type="ECO:0000256" key="1">
    <source>
        <dbReference type="SAM" id="MobiDB-lite"/>
    </source>
</evidence>
<accession>A0A369B955</accession>
<dbReference type="RefSeq" id="WP_114297361.1">
    <property type="nucleotide sequence ID" value="NZ_QPJT01000008.1"/>
</dbReference>
<sequence length="203" mass="21949">MIKNVKTGGTVFLGFCLITTMLSACDAGRTSRLPDQQQQNVQQQGIERDNLLGIAPQPEDGGTSGMNPGNNQGANPGVNQGANPGVNQPDQQMAPDRQKAENIKNQLRDITEIADANVIVMGNTALVGYKPSGNMGDSNAAKNMIISKVKKIDRTITNVSVSEQPDMMNRMNRLGEDITNNRPMNDITNEFNQIMRGITTPAH</sequence>
<organism evidence="3 4">
    <name type="scientific">Anaerobacterium chartisolvens</name>
    <dbReference type="NCBI Taxonomy" id="1297424"/>
    <lineage>
        <taxon>Bacteria</taxon>
        <taxon>Bacillati</taxon>
        <taxon>Bacillota</taxon>
        <taxon>Clostridia</taxon>
        <taxon>Eubacteriales</taxon>
        <taxon>Oscillospiraceae</taxon>
        <taxon>Anaerobacterium</taxon>
    </lineage>
</organism>
<keyword evidence="4" id="KW-1185">Reference proteome</keyword>
<feature type="chain" id="PRO_5038413796" evidence="2">
    <location>
        <begin position="25"/>
        <end position="203"/>
    </location>
</feature>
<proteinExistence type="predicted"/>
<evidence type="ECO:0000313" key="4">
    <source>
        <dbReference type="Proteomes" id="UP000253034"/>
    </source>
</evidence>
<evidence type="ECO:0000313" key="3">
    <source>
        <dbReference type="EMBL" id="RCX17118.1"/>
    </source>
</evidence>